<dbReference type="EMBL" id="FNEV01000002">
    <property type="protein sequence ID" value="SDJ13543.1"/>
    <property type="molecule type" value="Genomic_DNA"/>
</dbReference>
<protein>
    <recommendedName>
        <fullName evidence="3">Lipoprotein</fullName>
    </recommendedName>
</protein>
<dbReference type="PROSITE" id="PS51257">
    <property type="entry name" value="PROKAR_LIPOPROTEIN"/>
    <property type="match status" value="1"/>
</dbReference>
<proteinExistence type="predicted"/>
<gene>
    <name evidence="1" type="ORF">SAMN04490247_0903</name>
</gene>
<dbReference type="STRING" id="86666.SAMN04490247_0903"/>
<dbReference type="AlphaFoldDB" id="A0A1G8R9K9"/>
<organism evidence="1 2">
    <name type="scientific">Salimicrobium halophilum</name>
    <dbReference type="NCBI Taxonomy" id="86666"/>
    <lineage>
        <taxon>Bacteria</taxon>
        <taxon>Bacillati</taxon>
        <taxon>Bacillota</taxon>
        <taxon>Bacilli</taxon>
        <taxon>Bacillales</taxon>
        <taxon>Bacillaceae</taxon>
        <taxon>Salimicrobium</taxon>
    </lineage>
</organism>
<dbReference type="OrthoDB" id="9837102at2"/>
<accession>A0A1G8R9K9</accession>
<evidence type="ECO:0000313" key="1">
    <source>
        <dbReference type="EMBL" id="SDJ13543.1"/>
    </source>
</evidence>
<evidence type="ECO:0008006" key="3">
    <source>
        <dbReference type="Google" id="ProtNLM"/>
    </source>
</evidence>
<sequence length="146" mass="15890">MKTYITALLISILFLSGCSSEFTKSFEKKGDMESLVVQKVVNGETSSSRAKTVTDPDTIAEILQKGEGLGAKTITGEEAEGKKTAASSYYTFRSYSTSETPVYSIVVLEDGTFLVEGTKKDSGIMMTTDTHEILLDDMKQLADVNF</sequence>
<evidence type="ECO:0000313" key="2">
    <source>
        <dbReference type="Proteomes" id="UP000199225"/>
    </source>
</evidence>
<dbReference type="Proteomes" id="UP000199225">
    <property type="component" value="Unassembled WGS sequence"/>
</dbReference>
<keyword evidence="2" id="KW-1185">Reference proteome</keyword>
<reference evidence="2" key="1">
    <citation type="submission" date="2016-10" db="EMBL/GenBank/DDBJ databases">
        <authorList>
            <person name="Varghese N."/>
            <person name="Submissions S."/>
        </authorList>
    </citation>
    <scope>NUCLEOTIDE SEQUENCE [LARGE SCALE GENOMIC DNA]</scope>
    <source>
        <strain evidence="2">DSM 4771</strain>
    </source>
</reference>
<name>A0A1G8R9K9_9BACI</name>
<dbReference type="RefSeq" id="WP_093192477.1">
    <property type="nucleotide sequence ID" value="NZ_FNEV01000002.1"/>
</dbReference>